<dbReference type="PANTHER" id="PTHR46825:SF9">
    <property type="entry name" value="BETA-LACTAMASE-RELATED DOMAIN-CONTAINING PROTEIN"/>
    <property type="match status" value="1"/>
</dbReference>
<dbReference type="EMBL" id="JAQQXP010000002">
    <property type="protein sequence ID" value="MDC8831993.1"/>
    <property type="molecule type" value="Genomic_DNA"/>
</dbReference>
<dbReference type="InterPro" id="IPR050491">
    <property type="entry name" value="AmpC-like"/>
</dbReference>
<evidence type="ECO:0000313" key="2">
    <source>
        <dbReference type="EMBL" id="MDC8831993.1"/>
    </source>
</evidence>
<name>A0ABT5L4L5_9ALTE</name>
<dbReference type="Pfam" id="PF00144">
    <property type="entry name" value="Beta-lactamase"/>
    <property type="match status" value="1"/>
</dbReference>
<dbReference type="RefSeq" id="WP_273641778.1">
    <property type="nucleotide sequence ID" value="NZ_JAQQXP010000002.1"/>
</dbReference>
<dbReference type="PANTHER" id="PTHR46825">
    <property type="entry name" value="D-ALANYL-D-ALANINE-CARBOXYPEPTIDASE/ENDOPEPTIDASE AMPH"/>
    <property type="match status" value="1"/>
</dbReference>
<dbReference type="GO" id="GO:0016787">
    <property type="term" value="F:hydrolase activity"/>
    <property type="evidence" value="ECO:0007669"/>
    <property type="project" value="UniProtKB-KW"/>
</dbReference>
<feature type="domain" description="Beta-lactamase-related" evidence="1">
    <location>
        <begin position="35"/>
        <end position="323"/>
    </location>
</feature>
<dbReference type="Gene3D" id="3.40.710.10">
    <property type="entry name" value="DD-peptidase/beta-lactamase superfamily"/>
    <property type="match status" value="1"/>
</dbReference>
<sequence length="436" mass="47928">MSAFAGSSGAQTAYSEQVNHIATAYHDVFGFAGTVKVVKGGEEIYKASFGDANREFDVPNSPSHRVSINSVSKVFTAAAVLKLAEAGKVSLHTPIAQYLPELKASWRDEVTLHHLLTHTSGLPRESGIASHQSLTFEQQIAMLIEQQSLLFTPGERYEYSNAGITLLGRIVENVSKVPFSEFIAQQILEPLKLPNTGVYTGNTVVERQVTPYHMTPDGVSTAQRTKHLGDNAGGGMYSTVDDLYRFVVALESYQLLNEAITNAMFAAHIQSQDGDSHGYGWTLKPFGDGMLRFAAGSGYGTKSVMVRSPDTEDFIAITSNWGNTPILPLMGDIFMAINDLQYAIPDTNMLPSADRYQPFLGRYVFKADELQRHLMMDSNIVTLQSVDGKLFLNDELLAKKPDDKLGLTYTNELTIAFKDQQIIIEINGNTLVGTRR</sequence>
<dbReference type="InterPro" id="IPR012338">
    <property type="entry name" value="Beta-lactam/transpept-like"/>
</dbReference>
<organism evidence="2 3">
    <name type="scientific">Alteromonas gilva</name>
    <dbReference type="NCBI Taxonomy" id="2987522"/>
    <lineage>
        <taxon>Bacteria</taxon>
        <taxon>Pseudomonadati</taxon>
        <taxon>Pseudomonadota</taxon>
        <taxon>Gammaproteobacteria</taxon>
        <taxon>Alteromonadales</taxon>
        <taxon>Alteromonadaceae</taxon>
        <taxon>Alteromonas/Salinimonas group</taxon>
        <taxon>Alteromonas</taxon>
    </lineage>
</organism>
<evidence type="ECO:0000259" key="1">
    <source>
        <dbReference type="Pfam" id="PF00144"/>
    </source>
</evidence>
<keyword evidence="2" id="KW-0378">Hydrolase</keyword>
<evidence type="ECO:0000313" key="3">
    <source>
        <dbReference type="Proteomes" id="UP001218788"/>
    </source>
</evidence>
<keyword evidence="3" id="KW-1185">Reference proteome</keyword>
<reference evidence="2 3" key="1">
    <citation type="submission" date="2022-10" db="EMBL/GenBank/DDBJ databases">
        <title>Alteromonas sp. chi3 Genome sequencing.</title>
        <authorList>
            <person name="Park S."/>
        </authorList>
    </citation>
    <scope>NUCLEOTIDE SEQUENCE [LARGE SCALE GENOMIC DNA]</scope>
    <source>
        <strain evidence="3">chi3</strain>
    </source>
</reference>
<dbReference type="InterPro" id="IPR001466">
    <property type="entry name" value="Beta-lactam-related"/>
</dbReference>
<accession>A0ABT5L4L5</accession>
<comment type="caution">
    <text evidence="2">The sequence shown here is derived from an EMBL/GenBank/DDBJ whole genome shotgun (WGS) entry which is preliminary data.</text>
</comment>
<proteinExistence type="predicted"/>
<dbReference type="SUPFAM" id="SSF56601">
    <property type="entry name" value="beta-lactamase/transpeptidase-like"/>
    <property type="match status" value="1"/>
</dbReference>
<gene>
    <name evidence="2" type="ORF">OIK42_14635</name>
</gene>
<dbReference type="Proteomes" id="UP001218788">
    <property type="component" value="Unassembled WGS sequence"/>
</dbReference>
<protein>
    <submittedName>
        <fullName evidence="2">Serine hydrolase</fullName>
    </submittedName>
</protein>